<dbReference type="EMBL" id="FN650140">
    <property type="protein sequence ID" value="CBJ13549.1"/>
    <property type="molecule type" value="Genomic_DNA"/>
</dbReference>
<dbReference type="Pfam" id="PF18219">
    <property type="entry name" value="SidC_N"/>
    <property type="match status" value="1"/>
</dbReference>
<dbReference type="InterPro" id="IPR041264">
    <property type="entry name" value="SidC_N"/>
</dbReference>
<dbReference type="HOGENOM" id="CLU_322832_0_0_6"/>
<protein>
    <submittedName>
        <fullName evidence="4">SidC protein</fullName>
    </submittedName>
</protein>
<evidence type="ECO:0000259" key="1">
    <source>
        <dbReference type="Pfam" id="PF18219"/>
    </source>
</evidence>
<dbReference type="AlphaFoldDB" id="D3HM60"/>
<dbReference type="eggNOG" id="COG0497">
    <property type="taxonomic scope" value="Bacteria"/>
</dbReference>
<keyword evidence="5" id="KW-1185">Reference proteome</keyword>
<accession>D3HM60</accession>
<proteinExistence type="predicted"/>
<feature type="domain" description="SidC C-terminal" evidence="2">
    <location>
        <begin position="747"/>
        <end position="865"/>
    </location>
</feature>
<organism evidence="4 5">
    <name type="scientific">Legionella longbeachae serogroup 1 (strain NSW150)</name>
    <dbReference type="NCBI Taxonomy" id="661367"/>
    <lineage>
        <taxon>Bacteria</taxon>
        <taxon>Pseudomonadati</taxon>
        <taxon>Pseudomonadota</taxon>
        <taxon>Gammaproteobacteria</taxon>
        <taxon>Legionellales</taxon>
        <taxon>Legionellaceae</taxon>
        <taxon>Legionella</taxon>
    </lineage>
</organism>
<dbReference type="KEGG" id="llo:LLO_3098"/>
<dbReference type="STRING" id="661367.LLO_3098"/>
<evidence type="ECO:0000313" key="5">
    <source>
        <dbReference type="Proteomes" id="UP000001060"/>
    </source>
</evidence>
<gene>
    <name evidence="4" type="primary">sidC</name>
    <name evidence="4" type="ordered locus">LLO_3098</name>
</gene>
<feature type="domain" description="SidC N-terminal" evidence="1">
    <location>
        <begin position="10"/>
        <end position="518"/>
    </location>
</feature>
<evidence type="ECO:0000259" key="2">
    <source>
        <dbReference type="Pfam" id="PF20875"/>
    </source>
</evidence>
<feature type="domain" description="SidC lipid-binding" evidence="3">
    <location>
        <begin position="617"/>
        <end position="733"/>
    </location>
</feature>
<dbReference type="Proteomes" id="UP000001060">
    <property type="component" value="Chromosome"/>
</dbReference>
<dbReference type="Pfam" id="PF20892">
    <property type="entry name" value="SidC_lipid-bd"/>
    <property type="match status" value="1"/>
</dbReference>
<dbReference type="Pfam" id="PF20875">
    <property type="entry name" value="SidC_C"/>
    <property type="match status" value="1"/>
</dbReference>
<name>D3HM60_LEGLN</name>
<dbReference type="InterPro" id="IPR048697">
    <property type="entry name" value="SidC_C"/>
</dbReference>
<dbReference type="InterPro" id="IPR048699">
    <property type="entry name" value="SidC_lipid-bd"/>
</dbReference>
<reference evidence="4 5" key="1">
    <citation type="journal article" date="2010" name="PLoS Genet.">
        <title>Analysis of the Legionella longbeachae genome and transcriptome uncovers unique strategies to cause Legionnaires' disease.</title>
        <authorList>
            <person name="Cazalet C."/>
            <person name="Gomez-Valero L."/>
            <person name="Rusniok C."/>
            <person name="Lomma M."/>
            <person name="Dervins-Ravault D."/>
            <person name="Newton H."/>
            <person name="Sansom F."/>
            <person name="Jarraud S."/>
            <person name="Zidane N."/>
            <person name="Ma L."/>
            <person name="Bouchier C."/>
            <person name="Etienne J."/>
            <person name="Hartland E."/>
            <person name="Buchrieser C."/>
        </authorList>
    </citation>
    <scope>NUCLEOTIDE SEQUENCE [LARGE SCALE GENOMIC DNA]</scope>
    <source>
        <strain evidence="4 5">NSW150</strain>
    </source>
</reference>
<evidence type="ECO:0000313" key="4">
    <source>
        <dbReference type="EMBL" id="CBJ13549.1"/>
    </source>
</evidence>
<evidence type="ECO:0000259" key="3">
    <source>
        <dbReference type="Pfam" id="PF20892"/>
    </source>
</evidence>
<sequence>MRVTKMPKDLTFNEPDSCDYLYIDDKNKVHILLPAVAGGEIATDNTCKTVYELKAFFFGRPKVKNQPAMPSASEQLKKYKEALEQDISAIKAQREISSLAYQDLLKDKSERLEQINQYIQIIDKLASEEEIKSIAWENFPEVPKPLAEIIKESQNAFAIRLAPKYVDNFLRFDNPLFSLKRHSSHYSRIREGLGVRLQAAFEKKFETGELIHKKNPQEEYVEKMLKIVGEDTKIWVNKAKVNKDDADEVDEEAIKENINQLIRKLAKETVKVDPSMSLEMSRDKEPMRFDGSYIMDIVCFGSEESTLKEWINAVLASGVDDLFWKKLTSSVFYDVEKITGDESQQKEAKEEQIIATMIKVEFLLGLTNFYCKTNNLSDINFGTVVDSEPHATDIANLVMEALGKGDDIEPAILNYINAHQSDFGLSNPLSEIQQLEITERFNNQYKLINGSDHYDEFFLMDPNRKGNIYSFNNRISCHLLDFLAKYDRELVPKELETHANALQEGVSISRLHHKNDLVRQGHDKVKAFRLDAMKLLKSKPEELVDFLVAKTPSGVPNYSMLSLEMQNQIAFSDKWSIIERKMDGLQNMASAKKDLCNLLSPANVNRENAAVISWETHSKKPLVEIELDKIAQGLQETVDKYTTKRGSMFWKGSKNKARHQQCEDLKNIAREINGLLEKSDLSKEEMLKELMKSAKTLDRIDREISGEWNLFKSSLQQEVHAFRKQLQALCQSDLIFKSDVHEEIQNEMRKQLAKINNQEVREIVTHLPTYCHSDTALNFFNELSLHEVLKVADYINLTYLDFSTVNKDTLLSQDIPNRFKEKNQALLDQLKISEHITEEFAEELSGLTSKIRPQLFTENNIKAWSTDLEAIEPSKHSFLLLEVSNVMALINSGDQNAIKRLVTQLEEFSTRLEKTKDRESLPQNVQSKLTEFESTLKESIRNAKTSQVVITPTITSTQQETGRTFNSRT</sequence>